<name>A0A9P6JDA7_MORAP</name>
<evidence type="ECO:0000313" key="2">
    <source>
        <dbReference type="EMBL" id="KAF9967587.1"/>
    </source>
</evidence>
<reference evidence="2" key="1">
    <citation type="journal article" date="2020" name="Fungal Divers.">
        <title>Resolving the Mortierellaceae phylogeny through synthesis of multi-gene phylogenetics and phylogenomics.</title>
        <authorList>
            <person name="Vandepol N."/>
            <person name="Liber J."/>
            <person name="Desiro A."/>
            <person name="Na H."/>
            <person name="Kennedy M."/>
            <person name="Barry K."/>
            <person name="Grigoriev I.V."/>
            <person name="Miller A.N."/>
            <person name="O'Donnell K."/>
            <person name="Stajich J.E."/>
            <person name="Bonito G."/>
        </authorList>
    </citation>
    <scope>NUCLEOTIDE SEQUENCE</scope>
    <source>
        <strain evidence="2">CK1249</strain>
    </source>
</reference>
<keyword evidence="3" id="KW-1185">Reference proteome</keyword>
<comment type="caution">
    <text evidence="2">The sequence shown here is derived from an EMBL/GenBank/DDBJ whole genome shotgun (WGS) entry which is preliminary data.</text>
</comment>
<dbReference type="AlphaFoldDB" id="A0A9P6JDA7"/>
<gene>
    <name evidence="2" type="ORF">BGZ70_008961</name>
</gene>
<feature type="compositionally biased region" description="Polar residues" evidence="1">
    <location>
        <begin position="96"/>
        <end position="106"/>
    </location>
</feature>
<protein>
    <submittedName>
        <fullName evidence="2">Uncharacterized protein</fullName>
    </submittedName>
</protein>
<dbReference type="Proteomes" id="UP000738359">
    <property type="component" value="Unassembled WGS sequence"/>
</dbReference>
<feature type="region of interest" description="Disordered" evidence="1">
    <location>
        <begin position="68"/>
        <end position="106"/>
    </location>
</feature>
<dbReference type="EMBL" id="JAAAHY010000069">
    <property type="protein sequence ID" value="KAF9967587.1"/>
    <property type="molecule type" value="Genomic_DNA"/>
</dbReference>
<accession>A0A9P6JDA7</accession>
<proteinExistence type="predicted"/>
<evidence type="ECO:0000313" key="3">
    <source>
        <dbReference type="Proteomes" id="UP000738359"/>
    </source>
</evidence>
<organism evidence="2 3">
    <name type="scientific">Mortierella alpina</name>
    <name type="common">Oleaginous fungus</name>
    <name type="synonym">Mortierella renispora</name>
    <dbReference type="NCBI Taxonomy" id="64518"/>
    <lineage>
        <taxon>Eukaryota</taxon>
        <taxon>Fungi</taxon>
        <taxon>Fungi incertae sedis</taxon>
        <taxon>Mucoromycota</taxon>
        <taxon>Mortierellomycotina</taxon>
        <taxon>Mortierellomycetes</taxon>
        <taxon>Mortierellales</taxon>
        <taxon>Mortierellaceae</taxon>
        <taxon>Mortierella</taxon>
    </lineage>
</organism>
<evidence type="ECO:0000256" key="1">
    <source>
        <dbReference type="SAM" id="MobiDB-lite"/>
    </source>
</evidence>
<sequence>MVAVDRVTFLNHIDMVQALMEEVHHLREEIRNSTQPCNRVLPQSVQRQPCKCISDRVQDTLRLRKLSVAEANDTSEPDMRTVSLGQMSETRDTDEQATAKNTVGPN</sequence>